<feature type="region of interest" description="Disordered" evidence="1">
    <location>
        <begin position="57"/>
        <end position="78"/>
    </location>
</feature>
<evidence type="ECO:0000313" key="3">
    <source>
        <dbReference type="Proteomes" id="UP000050761"/>
    </source>
</evidence>
<gene>
    <name evidence="2" type="ORF">HPBE_LOCUS204</name>
</gene>
<accession>A0A183F275</accession>
<evidence type="ECO:0000313" key="4">
    <source>
        <dbReference type="WBParaSite" id="HPBE_0000020301-mRNA-1"/>
    </source>
</evidence>
<dbReference type="AlphaFoldDB" id="A0A183F275"/>
<protein>
    <submittedName>
        <fullName evidence="4">Reverse transcriptase domain-containing protein</fullName>
    </submittedName>
</protein>
<sequence>MDSPAPALSGRAATEEDLKKRGAEVLAEAAKAWLSIRNARRNIANFKTKMTALRRPDGTVASSERAWRRSSTTSTPISSIATSTCPHAIFRGWIRRSLCSPFRDHAISSVKKRTAPGPDRIRPEHLKNLTPTLINTLARLFMRSLSEYKVLPQWKTSKTVFVYKKGDVHIGNYRPLSLLSVAYKL</sequence>
<dbReference type="WBParaSite" id="HPBE_0000020301-mRNA-1">
    <property type="protein sequence ID" value="HPBE_0000020301-mRNA-1"/>
    <property type="gene ID" value="HPBE_0000020301"/>
</dbReference>
<dbReference type="Proteomes" id="UP000050761">
    <property type="component" value="Unassembled WGS sequence"/>
</dbReference>
<organism evidence="3 4">
    <name type="scientific">Heligmosomoides polygyrus</name>
    <name type="common">Parasitic roundworm</name>
    <dbReference type="NCBI Taxonomy" id="6339"/>
    <lineage>
        <taxon>Eukaryota</taxon>
        <taxon>Metazoa</taxon>
        <taxon>Ecdysozoa</taxon>
        <taxon>Nematoda</taxon>
        <taxon>Chromadorea</taxon>
        <taxon>Rhabditida</taxon>
        <taxon>Rhabditina</taxon>
        <taxon>Rhabditomorpha</taxon>
        <taxon>Strongyloidea</taxon>
        <taxon>Heligmosomidae</taxon>
        <taxon>Heligmosomoides</taxon>
    </lineage>
</organism>
<keyword evidence="3" id="KW-1185">Reference proteome</keyword>
<reference evidence="2 3" key="1">
    <citation type="submission" date="2018-11" db="EMBL/GenBank/DDBJ databases">
        <authorList>
            <consortium name="Pathogen Informatics"/>
        </authorList>
    </citation>
    <scope>NUCLEOTIDE SEQUENCE [LARGE SCALE GENOMIC DNA]</scope>
</reference>
<dbReference type="PANTHER" id="PTHR19446">
    <property type="entry name" value="REVERSE TRANSCRIPTASES"/>
    <property type="match status" value="1"/>
</dbReference>
<accession>A0A3P7TBQ2</accession>
<dbReference type="OrthoDB" id="5856459at2759"/>
<evidence type="ECO:0000313" key="2">
    <source>
        <dbReference type="EMBL" id="VDO18586.1"/>
    </source>
</evidence>
<name>A0A183F275_HELPZ</name>
<reference evidence="4" key="2">
    <citation type="submission" date="2019-09" db="UniProtKB">
        <authorList>
            <consortium name="WormBaseParasite"/>
        </authorList>
    </citation>
    <scope>IDENTIFICATION</scope>
</reference>
<evidence type="ECO:0000256" key="1">
    <source>
        <dbReference type="SAM" id="MobiDB-lite"/>
    </source>
</evidence>
<dbReference type="EMBL" id="UZAH01000133">
    <property type="protein sequence ID" value="VDO18586.1"/>
    <property type="molecule type" value="Genomic_DNA"/>
</dbReference>
<proteinExistence type="predicted"/>